<keyword evidence="2 3" id="KW-0040">ANK repeat</keyword>
<dbReference type="PROSITE" id="PS50297">
    <property type="entry name" value="ANK_REP_REGION"/>
    <property type="match status" value="3"/>
</dbReference>
<organism evidence="5 6">
    <name type="scientific">Aspergillus leporis</name>
    <dbReference type="NCBI Taxonomy" id="41062"/>
    <lineage>
        <taxon>Eukaryota</taxon>
        <taxon>Fungi</taxon>
        <taxon>Dikarya</taxon>
        <taxon>Ascomycota</taxon>
        <taxon>Pezizomycotina</taxon>
        <taxon>Eurotiomycetes</taxon>
        <taxon>Eurotiomycetidae</taxon>
        <taxon>Eurotiales</taxon>
        <taxon>Aspergillaceae</taxon>
        <taxon>Aspergillus</taxon>
        <taxon>Aspergillus subgen. Circumdati</taxon>
    </lineage>
</organism>
<dbReference type="Pfam" id="PF00023">
    <property type="entry name" value="Ank"/>
    <property type="match status" value="1"/>
</dbReference>
<dbReference type="PROSITE" id="PS50088">
    <property type="entry name" value="ANK_REPEAT"/>
    <property type="match status" value="3"/>
</dbReference>
<evidence type="ECO:0000313" key="5">
    <source>
        <dbReference type="EMBL" id="KAB8068032.1"/>
    </source>
</evidence>
<dbReference type="EMBL" id="ML732421">
    <property type="protein sequence ID" value="KAB8068032.1"/>
    <property type="molecule type" value="Genomic_DNA"/>
</dbReference>
<dbReference type="Proteomes" id="UP000326565">
    <property type="component" value="Unassembled WGS sequence"/>
</dbReference>
<evidence type="ECO:0000256" key="3">
    <source>
        <dbReference type="PROSITE-ProRule" id="PRU00023"/>
    </source>
</evidence>
<evidence type="ECO:0000313" key="6">
    <source>
        <dbReference type="Proteomes" id="UP000326565"/>
    </source>
</evidence>
<dbReference type="OrthoDB" id="341259at2759"/>
<evidence type="ECO:0000256" key="2">
    <source>
        <dbReference type="ARBA" id="ARBA00023043"/>
    </source>
</evidence>
<keyword evidence="6" id="KW-1185">Reference proteome</keyword>
<dbReference type="Pfam" id="PF12796">
    <property type="entry name" value="Ank_2"/>
    <property type="match status" value="1"/>
</dbReference>
<feature type="repeat" description="ANK" evidence="3">
    <location>
        <begin position="132"/>
        <end position="164"/>
    </location>
</feature>
<sequence length="328" mass="36828">MSDRDDASVHSLPTKRDPGDVNLITELPNAIRRGSFDDVEELLQYEGAVDIRFTYFFEREKAESTGVPPIALAGGLGHNAIIQLLLDYGAKVDTANIGNGSTALHLAAEHGKLQTVQLLLEKGAWVNDVNDFKYTSFHYACWEGHLDIAKLLLSKGAELEFLDKDGWDALAFACNRGNAHVVRWLLDLEIENDGSRRRMNRNRQCDKGWTPLSRANLEKHFDCAQMLLQDPEVDLTLRDEDGDSALSNAARQNVALFMLDIVQTKTYFPDDPVSMETCIATPFEFALIEKEFLSNFAQVLRHPRGLELAMYWAVANGSMPLAQQCLYY</sequence>
<dbReference type="Gene3D" id="1.25.40.20">
    <property type="entry name" value="Ankyrin repeat-containing domain"/>
    <property type="match status" value="1"/>
</dbReference>
<dbReference type="InterPro" id="IPR002110">
    <property type="entry name" value="Ankyrin_rpt"/>
</dbReference>
<accession>A0A5N5WLX5</accession>
<feature type="compositionally biased region" description="Basic and acidic residues" evidence="4">
    <location>
        <begin position="1"/>
        <end position="19"/>
    </location>
</feature>
<evidence type="ECO:0000256" key="4">
    <source>
        <dbReference type="SAM" id="MobiDB-lite"/>
    </source>
</evidence>
<dbReference type="InterPro" id="IPR036770">
    <property type="entry name" value="Ankyrin_rpt-contain_sf"/>
</dbReference>
<feature type="repeat" description="ANK" evidence="3">
    <location>
        <begin position="99"/>
        <end position="131"/>
    </location>
</feature>
<dbReference type="AlphaFoldDB" id="A0A5N5WLX5"/>
<feature type="repeat" description="ANK" evidence="3">
    <location>
        <begin position="65"/>
        <end position="97"/>
    </location>
</feature>
<gene>
    <name evidence="5" type="ORF">BDV29DRAFT_76424</name>
</gene>
<evidence type="ECO:0000256" key="1">
    <source>
        <dbReference type="ARBA" id="ARBA00022737"/>
    </source>
</evidence>
<proteinExistence type="predicted"/>
<reference evidence="5 6" key="1">
    <citation type="submission" date="2019-04" db="EMBL/GenBank/DDBJ databases">
        <title>Friends and foes A comparative genomics study of 23 Aspergillus species from section Flavi.</title>
        <authorList>
            <consortium name="DOE Joint Genome Institute"/>
            <person name="Kjaerbolling I."/>
            <person name="Vesth T."/>
            <person name="Frisvad J.C."/>
            <person name="Nybo J.L."/>
            <person name="Theobald S."/>
            <person name="Kildgaard S."/>
            <person name="Isbrandt T."/>
            <person name="Kuo A."/>
            <person name="Sato A."/>
            <person name="Lyhne E.K."/>
            <person name="Kogle M.E."/>
            <person name="Wiebenga A."/>
            <person name="Kun R.S."/>
            <person name="Lubbers R.J."/>
            <person name="Makela M.R."/>
            <person name="Barry K."/>
            <person name="Chovatia M."/>
            <person name="Clum A."/>
            <person name="Daum C."/>
            <person name="Haridas S."/>
            <person name="He G."/>
            <person name="LaButti K."/>
            <person name="Lipzen A."/>
            <person name="Mondo S."/>
            <person name="Riley R."/>
            <person name="Salamov A."/>
            <person name="Simmons B.A."/>
            <person name="Magnuson J.K."/>
            <person name="Henrissat B."/>
            <person name="Mortensen U.H."/>
            <person name="Larsen T.O."/>
            <person name="Devries R.P."/>
            <person name="Grigoriev I.V."/>
            <person name="Machida M."/>
            <person name="Baker S.E."/>
            <person name="Andersen M.R."/>
        </authorList>
    </citation>
    <scope>NUCLEOTIDE SEQUENCE [LARGE SCALE GENOMIC DNA]</scope>
    <source>
        <strain evidence="5 6">CBS 151.66</strain>
    </source>
</reference>
<dbReference type="PANTHER" id="PTHR24198">
    <property type="entry name" value="ANKYRIN REPEAT AND PROTEIN KINASE DOMAIN-CONTAINING PROTEIN"/>
    <property type="match status" value="1"/>
</dbReference>
<dbReference type="PRINTS" id="PR01415">
    <property type="entry name" value="ANKYRIN"/>
</dbReference>
<dbReference type="SMART" id="SM00248">
    <property type="entry name" value="ANK"/>
    <property type="match status" value="5"/>
</dbReference>
<dbReference type="PANTHER" id="PTHR24198:SF165">
    <property type="entry name" value="ANKYRIN REPEAT-CONTAINING PROTEIN-RELATED"/>
    <property type="match status" value="1"/>
</dbReference>
<dbReference type="SUPFAM" id="SSF48403">
    <property type="entry name" value="Ankyrin repeat"/>
    <property type="match status" value="1"/>
</dbReference>
<feature type="region of interest" description="Disordered" evidence="4">
    <location>
        <begin position="1"/>
        <end position="20"/>
    </location>
</feature>
<keyword evidence="1" id="KW-0677">Repeat</keyword>
<protein>
    <submittedName>
        <fullName evidence="5">Ankyrin repeat-containing domain protein</fullName>
    </submittedName>
</protein>
<name>A0A5N5WLX5_9EURO</name>